<dbReference type="InterPro" id="IPR028885">
    <property type="entry name" value="MOCS3/Uba4"/>
</dbReference>
<dbReference type="InterPro" id="IPR045886">
    <property type="entry name" value="ThiF/MoeB/HesA"/>
</dbReference>
<dbReference type="Pfam" id="PF00581">
    <property type="entry name" value="Rhodanese"/>
    <property type="match status" value="1"/>
</dbReference>
<keyword evidence="15" id="KW-1185">Reference proteome</keyword>
<feature type="active site" description="Glycyl thioester intermediate; for adenylyltransferase activity" evidence="12">
    <location>
        <position position="190"/>
    </location>
</feature>
<dbReference type="Pfam" id="PF00899">
    <property type="entry name" value="ThiF"/>
    <property type="match status" value="1"/>
</dbReference>
<feature type="active site" description="Cysteine persulfide intermediate; for sulfurtransferase activity" evidence="12">
    <location>
        <position position="341"/>
    </location>
</feature>
<evidence type="ECO:0000256" key="9">
    <source>
        <dbReference type="ARBA" id="ARBA00022833"/>
    </source>
</evidence>
<feature type="binding site" evidence="12">
    <location>
        <position position="248"/>
    </location>
    <ligand>
        <name>Zn(2+)</name>
        <dbReference type="ChEBI" id="CHEBI:29105"/>
    </ligand>
</feature>
<gene>
    <name evidence="12" type="primary">UBA4</name>
    <name evidence="14" type="ORF">CVT26_005583</name>
</gene>
<dbReference type="InterPro" id="IPR036873">
    <property type="entry name" value="Rhodanese-like_dom_sf"/>
</dbReference>
<evidence type="ECO:0000313" key="15">
    <source>
        <dbReference type="Proteomes" id="UP000284706"/>
    </source>
</evidence>
<evidence type="ECO:0000256" key="7">
    <source>
        <dbReference type="ARBA" id="ARBA00022741"/>
    </source>
</evidence>
<evidence type="ECO:0000256" key="3">
    <source>
        <dbReference type="ARBA" id="ARBA00022679"/>
    </source>
</evidence>
<dbReference type="GO" id="GO:0002143">
    <property type="term" value="P:tRNA wobble position uridine thiolation"/>
    <property type="evidence" value="ECO:0007669"/>
    <property type="project" value="InterPro"/>
</dbReference>
<feature type="binding site" evidence="12">
    <location>
        <begin position="131"/>
        <end position="132"/>
    </location>
    <ligand>
        <name>ATP</name>
        <dbReference type="ChEBI" id="CHEBI:30616"/>
    </ligand>
</feature>
<name>A0A409XZR7_9AGAR</name>
<sequence length="385" mass="41532">MTTALPLEDYQRYGRQMILDGVGLEGQLKLRQSSVVVVGAGGLGCPALQYLGAAGVGRIGIIDHDRVELSNLQRQILHNEETLGKYKAESAATALKRLNSGLEVNVMVSALTSDNALSILEPYDIVLDCTDNVPTRYLLSDACVTLKKPLISGAAQKLEGQLCVFNLGPESPCYRCLYPQPPPQESVGSCAELGILGVVTGTIGNLQALEAIKIILGKEDQSSSLLLFSAFATPPFRSVKLRRRKPTCPACSNPDGCLGSTDYIQFCGGVRPDWIIQGRIPGVDLHEIITSAQIPPRILDVRPTVEFGICHLPGSENIPLKELLKHPEKYMNSATELYVICRLGNDSQIAAEALRHTGGGELTVRDVIGGLRAWSNTVDPGFPIY</sequence>
<feature type="binding site" evidence="12">
    <location>
        <position position="251"/>
    </location>
    <ligand>
        <name>Zn(2+)</name>
        <dbReference type="ChEBI" id="CHEBI:29105"/>
    </ligand>
</feature>
<evidence type="ECO:0000256" key="1">
    <source>
        <dbReference type="ARBA" id="ARBA00004514"/>
    </source>
</evidence>
<dbReference type="PANTHER" id="PTHR10953">
    <property type="entry name" value="UBIQUITIN-ACTIVATING ENZYME E1"/>
    <property type="match status" value="1"/>
</dbReference>
<feature type="binding site" evidence="12">
    <location>
        <position position="42"/>
    </location>
    <ligand>
        <name>ATP</name>
        <dbReference type="ChEBI" id="CHEBI:30616"/>
    </ligand>
</feature>
<dbReference type="STRING" id="231916.A0A409XZR7"/>
<dbReference type="GO" id="GO:0046872">
    <property type="term" value="F:metal ion binding"/>
    <property type="evidence" value="ECO:0007669"/>
    <property type="project" value="UniProtKB-KW"/>
</dbReference>
<feature type="binding site" evidence="12">
    <location>
        <position position="63"/>
    </location>
    <ligand>
        <name>ATP</name>
        <dbReference type="ChEBI" id="CHEBI:30616"/>
    </ligand>
</feature>
<evidence type="ECO:0000256" key="5">
    <source>
        <dbReference type="ARBA" id="ARBA00022695"/>
    </source>
</evidence>
<keyword evidence="11 12" id="KW-0511">Multifunctional enzyme</keyword>
<keyword evidence="8" id="KW-0833">Ubl conjugation pathway</keyword>
<dbReference type="CDD" id="cd00757">
    <property type="entry name" value="ThiF_MoeB_HesA_family"/>
    <property type="match status" value="1"/>
</dbReference>
<comment type="cofactor">
    <cofactor evidence="12">
        <name>Zn(2+)</name>
        <dbReference type="ChEBI" id="CHEBI:29105"/>
    </cofactor>
    <text evidence="12">Binds 1 zinc ion per subunit.</text>
</comment>
<dbReference type="UniPathway" id="UPA00988"/>
<dbReference type="OrthoDB" id="10261062at2759"/>
<dbReference type="InterPro" id="IPR001763">
    <property type="entry name" value="Rhodanese-like_dom"/>
</dbReference>
<keyword evidence="3 12" id="KW-0808">Transferase</keyword>
<dbReference type="SUPFAM" id="SSF69572">
    <property type="entry name" value="Activating enzymes of the ubiquitin-like proteins"/>
    <property type="match status" value="1"/>
</dbReference>
<dbReference type="PROSITE" id="PS50206">
    <property type="entry name" value="RHODANESE_3"/>
    <property type="match status" value="1"/>
</dbReference>
<dbReference type="SMART" id="SM00450">
    <property type="entry name" value="RHOD"/>
    <property type="match status" value="1"/>
</dbReference>
<dbReference type="InParanoid" id="A0A409XZR7"/>
<dbReference type="InterPro" id="IPR035985">
    <property type="entry name" value="Ubiquitin-activating_enz"/>
</dbReference>
<evidence type="ECO:0000256" key="4">
    <source>
        <dbReference type="ARBA" id="ARBA00022694"/>
    </source>
</evidence>
<organism evidence="14 15">
    <name type="scientific">Gymnopilus dilepis</name>
    <dbReference type="NCBI Taxonomy" id="231916"/>
    <lineage>
        <taxon>Eukaryota</taxon>
        <taxon>Fungi</taxon>
        <taxon>Dikarya</taxon>
        <taxon>Basidiomycota</taxon>
        <taxon>Agaricomycotina</taxon>
        <taxon>Agaricomycetes</taxon>
        <taxon>Agaricomycetidae</taxon>
        <taxon>Agaricales</taxon>
        <taxon>Agaricineae</taxon>
        <taxon>Hymenogastraceae</taxon>
        <taxon>Gymnopilus</taxon>
    </lineage>
</organism>
<feature type="binding site" evidence="12">
    <location>
        <position position="173"/>
    </location>
    <ligand>
        <name>Zn(2+)</name>
        <dbReference type="ChEBI" id="CHEBI:29105"/>
    </ligand>
</feature>
<dbReference type="InterPro" id="IPR000594">
    <property type="entry name" value="ThiF_NAD_FAD-bd"/>
</dbReference>
<evidence type="ECO:0000256" key="11">
    <source>
        <dbReference type="ARBA" id="ARBA00023268"/>
    </source>
</evidence>
<dbReference type="FunCoup" id="A0A409XZR7">
    <property type="interactions" value="363"/>
</dbReference>
<dbReference type="GO" id="GO:0042292">
    <property type="term" value="F:URM1 activating enzyme activity"/>
    <property type="evidence" value="ECO:0007669"/>
    <property type="project" value="TreeGrafter"/>
</dbReference>
<keyword evidence="7 12" id="KW-0547">Nucleotide-binding</keyword>
<protein>
    <recommendedName>
        <fullName evidence="13">Rhodanese domain-containing protein</fullName>
    </recommendedName>
</protein>
<feature type="binding site" evidence="12">
    <location>
        <begin position="70"/>
        <end position="74"/>
    </location>
    <ligand>
        <name>ATP</name>
        <dbReference type="ChEBI" id="CHEBI:30616"/>
    </ligand>
</feature>
<dbReference type="GO" id="GO:0005829">
    <property type="term" value="C:cytosol"/>
    <property type="evidence" value="ECO:0007669"/>
    <property type="project" value="UniProtKB-SubCell"/>
</dbReference>
<evidence type="ECO:0000256" key="6">
    <source>
        <dbReference type="ARBA" id="ARBA00022723"/>
    </source>
</evidence>
<evidence type="ECO:0000259" key="13">
    <source>
        <dbReference type="PROSITE" id="PS50206"/>
    </source>
</evidence>
<evidence type="ECO:0000256" key="8">
    <source>
        <dbReference type="ARBA" id="ARBA00022786"/>
    </source>
</evidence>
<dbReference type="GO" id="GO:0004792">
    <property type="term" value="F:thiosulfate-cyanide sulfurtransferase activity"/>
    <property type="evidence" value="ECO:0007669"/>
    <property type="project" value="TreeGrafter"/>
</dbReference>
<evidence type="ECO:0000256" key="2">
    <source>
        <dbReference type="ARBA" id="ARBA00022490"/>
    </source>
</evidence>
<proteinExistence type="inferred from homology"/>
<accession>A0A409XZR7</accession>
<evidence type="ECO:0000313" key="14">
    <source>
        <dbReference type="EMBL" id="PPQ96256.1"/>
    </source>
</evidence>
<dbReference type="AlphaFoldDB" id="A0A409XZR7"/>
<dbReference type="Proteomes" id="UP000284706">
    <property type="component" value="Unassembled WGS sequence"/>
</dbReference>
<dbReference type="GO" id="GO:0005524">
    <property type="term" value="F:ATP binding"/>
    <property type="evidence" value="ECO:0007669"/>
    <property type="project" value="UniProtKB-KW"/>
</dbReference>
<dbReference type="EMBL" id="NHYE01001386">
    <property type="protein sequence ID" value="PPQ96256.1"/>
    <property type="molecule type" value="Genomic_DNA"/>
</dbReference>
<comment type="pathway">
    <text evidence="12">tRNA modification; 5-methoxycarbonylmethyl-2-thiouridine-tRNA biosynthesis.</text>
</comment>
<dbReference type="GO" id="GO:0032447">
    <property type="term" value="P:protein urmylation"/>
    <property type="evidence" value="ECO:0007669"/>
    <property type="project" value="TreeGrafter"/>
</dbReference>
<feature type="domain" description="Rhodanese" evidence="13">
    <location>
        <begin position="297"/>
        <end position="383"/>
    </location>
</feature>
<comment type="subcellular location">
    <subcellularLocation>
        <location evidence="1">Cytoplasm</location>
        <location evidence="1">Cytosol</location>
    </subcellularLocation>
</comment>
<keyword evidence="5" id="KW-0548">Nucleotidyltransferase</keyword>
<dbReference type="GO" id="GO:0070566">
    <property type="term" value="F:adenylyltransferase activity"/>
    <property type="evidence" value="ECO:0007669"/>
    <property type="project" value="InterPro"/>
</dbReference>
<comment type="similarity">
    <text evidence="12">In the N-terminal section; belongs to the HesA/MoeB/ThiF family. UBA4 subfamily.</text>
</comment>
<keyword evidence="9 12" id="KW-0862">Zinc</keyword>
<dbReference type="Gene3D" id="3.40.250.10">
    <property type="entry name" value="Rhodanese-like domain"/>
    <property type="match status" value="1"/>
</dbReference>
<keyword evidence="10 12" id="KW-0067">ATP-binding</keyword>
<keyword evidence="2 12" id="KW-0963">Cytoplasm</keyword>
<dbReference type="PANTHER" id="PTHR10953:SF102">
    <property type="entry name" value="ADENYLYLTRANSFERASE AND SULFURTRANSFERASE MOCS3"/>
    <property type="match status" value="1"/>
</dbReference>
<dbReference type="HAMAP" id="MF_03049">
    <property type="entry name" value="MOCS3_Uba4"/>
    <property type="match status" value="1"/>
</dbReference>
<keyword evidence="4 12" id="KW-0819">tRNA processing</keyword>
<dbReference type="FunFam" id="3.40.50.720:FF:000033">
    <property type="entry name" value="Adenylyltransferase and sulfurtransferase MOCS3"/>
    <property type="match status" value="1"/>
</dbReference>
<evidence type="ECO:0000256" key="12">
    <source>
        <dbReference type="HAMAP-Rule" id="MF_03049"/>
    </source>
</evidence>
<comment type="caution">
    <text evidence="14">The sequence shown here is derived from an EMBL/GenBank/DDBJ whole genome shotgun (WGS) entry which is preliminary data.</text>
</comment>
<feature type="binding site" evidence="12">
    <location>
        <position position="176"/>
    </location>
    <ligand>
        <name>Zn(2+)</name>
        <dbReference type="ChEBI" id="CHEBI:29105"/>
    </ligand>
</feature>
<dbReference type="Gene3D" id="3.40.50.720">
    <property type="entry name" value="NAD(P)-binding Rossmann-like Domain"/>
    <property type="match status" value="1"/>
</dbReference>
<feature type="binding site" evidence="12">
    <location>
        <position position="87"/>
    </location>
    <ligand>
        <name>ATP</name>
        <dbReference type="ChEBI" id="CHEBI:30616"/>
    </ligand>
</feature>
<keyword evidence="6 12" id="KW-0479">Metal-binding</keyword>
<dbReference type="NCBIfam" id="NF004281">
    <property type="entry name" value="PRK05690.1"/>
    <property type="match status" value="1"/>
</dbReference>
<reference evidence="14 15" key="1">
    <citation type="journal article" date="2018" name="Evol. Lett.">
        <title>Horizontal gene cluster transfer increased hallucinogenic mushroom diversity.</title>
        <authorList>
            <person name="Reynolds H.T."/>
            <person name="Vijayakumar V."/>
            <person name="Gluck-Thaler E."/>
            <person name="Korotkin H.B."/>
            <person name="Matheny P.B."/>
            <person name="Slot J.C."/>
        </authorList>
    </citation>
    <scope>NUCLEOTIDE SEQUENCE [LARGE SCALE GENOMIC DNA]</scope>
    <source>
        <strain evidence="14 15">SRW20</strain>
    </source>
</reference>
<evidence type="ECO:0000256" key="10">
    <source>
        <dbReference type="ARBA" id="ARBA00022840"/>
    </source>
</evidence>